<evidence type="ECO:0000256" key="22">
    <source>
        <dbReference type="PIRSR" id="PIRSR601508-3"/>
    </source>
</evidence>
<feature type="domain" description="Ionotropic glutamate receptor L-glutamate and glycine-binding" evidence="26">
    <location>
        <begin position="379"/>
        <end position="444"/>
    </location>
</feature>
<evidence type="ECO:0000256" key="14">
    <source>
        <dbReference type="ARBA" id="ARBA00023257"/>
    </source>
</evidence>
<dbReference type="FunFam" id="3.40.50.2300:FF:000004">
    <property type="entry name" value="Glutamate receptor, ionotropic, AMPA 2"/>
    <property type="match status" value="1"/>
</dbReference>
<comment type="subcellular location">
    <subcellularLocation>
        <location evidence="18 23">Postsynaptic cell membrane</location>
        <topology evidence="18 23">Multi-pass membrane protein</topology>
    </subcellularLocation>
</comment>
<dbReference type="SUPFAM" id="SSF53850">
    <property type="entry name" value="Periplasmic binding protein-like II"/>
    <property type="match status" value="1"/>
</dbReference>
<dbReference type="Gene3D" id="3.40.50.2300">
    <property type="match status" value="2"/>
</dbReference>
<dbReference type="Pfam" id="PF10613">
    <property type="entry name" value="Lig_chan-Glu_bd"/>
    <property type="match status" value="1"/>
</dbReference>
<accession>A0A2K6MFS4</accession>
<keyword evidence="5" id="KW-0732">Signal</keyword>
<feature type="site" description="Interaction with the cone snail toxin Con-ikot-ikot" evidence="21">
    <location>
        <position position="727"/>
    </location>
</feature>
<evidence type="ECO:0000256" key="4">
    <source>
        <dbReference type="ARBA" id="ARBA00022692"/>
    </source>
</evidence>
<evidence type="ECO:0000256" key="1">
    <source>
        <dbReference type="ARBA" id="ARBA00022448"/>
    </source>
</evidence>
<feature type="disulfide bond" evidence="22">
    <location>
        <begin position="36"/>
        <end position="284"/>
    </location>
</feature>
<feature type="binding site" evidence="20">
    <location>
        <position position="680"/>
    </location>
    <ligand>
        <name>L-glutamate</name>
        <dbReference type="ChEBI" id="CHEBI:29985"/>
    </ligand>
</feature>
<keyword evidence="12 23" id="KW-0675">Receptor</keyword>
<feature type="transmembrane region" description="Helical" evidence="23">
    <location>
        <begin position="769"/>
        <end position="791"/>
    </location>
</feature>
<feature type="binding site" evidence="20">
    <location>
        <position position="630"/>
    </location>
    <ligand>
        <name>L-glutamate</name>
        <dbReference type="ChEBI" id="CHEBI:29985"/>
    </ligand>
</feature>
<evidence type="ECO:0000256" key="10">
    <source>
        <dbReference type="ARBA" id="ARBA00023139"/>
    </source>
</evidence>
<dbReference type="GO" id="GO:0030666">
    <property type="term" value="C:endocytic vesicle membrane"/>
    <property type="evidence" value="ECO:0007669"/>
    <property type="project" value="UniProtKB-ARBA"/>
</dbReference>
<feature type="transmembrane region" description="Helical" evidence="23">
    <location>
        <begin position="579"/>
        <end position="601"/>
    </location>
</feature>
<feature type="binding site" evidence="20">
    <location>
        <position position="629"/>
    </location>
    <ligand>
        <name>L-glutamate</name>
        <dbReference type="ChEBI" id="CHEBI:29985"/>
    </ligand>
</feature>
<evidence type="ECO:0000256" key="18">
    <source>
        <dbReference type="ARBA" id="ARBA00034104"/>
    </source>
</evidence>
<feature type="binding site" evidence="20">
    <location>
        <position position="453"/>
    </location>
    <ligand>
        <name>L-glutamate</name>
        <dbReference type="ChEBI" id="CHEBI:29985"/>
    </ligand>
</feature>
<keyword evidence="11 22" id="KW-1015">Disulfide bond</keyword>
<dbReference type="GO" id="GO:0004970">
    <property type="term" value="F:glutamate-gated receptor activity"/>
    <property type="evidence" value="ECO:0007669"/>
    <property type="project" value="UniProtKB-ARBA"/>
</dbReference>
<gene>
    <name evidence="27" type="primary">GRIA1</name>
</gene>
<dbReference type="FunFam" id="3.40.190.10:FF:000666">
    <property type="entry name" value="Glutamate receptor, ionotropic, AMPA 2a"/>
    <property type="match status" value="1"/>
</dbReference>
<keyword evidence="4 23" id="KW-0812">Transmembrane</keyword>
<keyword evidence="16" id="KW-0449">Lipoprotein</keyword>
<feature type="binding site" evidence="20">
    <location>
        <position position="455"/>
    </location>
    <ligand>
        <name>L-glutamate</name>
        <dbReference type="ChEBI" id="CHEBI:29985"/>
    </ligand>
</feature>
<dbReference type="InterPro" id="IPR015683">
    <property type="entry name" value="Ionotropic_Glu_rcpt"/>
</dbReference>
<evidence type="ECO:0000256" key="2">
    <source>
        <dbReference type="ARBA" id="ARBA00022475"/>
    </source>
</evidence>
<keyword evidence="6 23" id="KW-1133">Transmembrane helix</keyword>
<evidence type="ECO:0000259" key="26">
    <source>
        <dbReference type="SMART" id="SM00918"/>
    </source>
</evidence>
<dbReference type="Gene3D" id="1.10.287.70">
    <property type="match status" value="2"/>
</dbReference>
<keyword evidence="15 23" id="KW-1071">Ligand-gated ion channel</keyword>
<keyword evidence="28" id="KW-1185">Reference proteome</keyword>
<protein>
    <recommendedName>
        <fullName evidence="23">Glutamate receptor</fullName>
    </recommendedName>
</protein>
<evidence type="ECO:0000256" key="24">
    <source>
        <dbReference type="SAM" id="MobiDB-lite"/>
    </source>
</evidence>
<evidence type="ECO:0000256" key="13">
    <source>
        <dbReference type="ARBA" id="ARBA00023180"/>
    </source>
</evidence>
<keyword evidence="17 23" id="KW-0407">Ion channel</keyword>
<dbReference type="InterPro" id="IPR001320">
    <property type="entry name" value="Iontro_rcpt_C"/>
</dbReference>
<comment type="catalytic activity">
    <reaction evidence="19">
        <text>Ca(2+)(in) = Ca(2+)(out)</text>
        <dbReference type="Rhea" id="RHEA:29671"/>
        <dbReference type="ChEBI" id="CHEBI:29108"/>
    </reaction>
</comment>
<evidence type="ECO:0000256" key="19">
    <source>
        <dbReference type="ARBA" id="ARBA00036634"/>
    </source>
</evidence>
<dbReference type="SUPFAM" id="SSF81324">
    <property type="entry name" value="Voltage-gated potassium channels"/>
    <property type="match status" value="1"/>
</dbReference>
<dbReference type="PRINTS" id="PR00177">
    <property type="entry name" value="NMDARECEPTOR"/>
</dbReference>
<reference evidence="27" key="3">
    <citation type="submission" date="2025-09" db="UniProtKB">
        <authorList>
            <consortium name="Ensembl"/>
        </authorList>
    </citation>
    <scope>IDENTIFICATION</scope>
</reference>
<feature type="site" description="Crucial to convey clamshell closure to channel opening" evidence="21">
    <location>
        <position position="608"/>
    </location>
</feature>
<feature type="binding site" evidence="20">
    <location>
        <position position="460"/>
    </location>
    <ligand>
        <name>L-glutamate</name>
        <dbReference type="ChEBI" id="CHEBI:29985"/>
    </ligand>
</feature>
<dbReference type="InterPro" id="IPR028082">
    <property type="entry name" value="Peripla_BP_I"/>
</dbReference>
<evidence type="ECO:0000256" key="8">
    <source>
        <dbReference type="ARBA" id="ARBA00023065"/>
    </source>
</evidence>
<dbReference type="CDD" id="cd13729">
    <property type="entry name" value="PBP2_iGluR_AMPA_GluR1"/>
    <property type="match status" value="1"/>
</dbReference>
<dbReference type="SMART" id="SM00079">
    <property type="entry name" value="PBPe"/>
    <property type="match status" value="1"/>
</dbReference>
<comment type="function">
    <text evidence="23">Receptor for glutamate that functions as a ligand-gated ion channel in the central nervous system and plays an important role in excitatory synaptic transmission. L-glutamate acts as an excitatory neurotransmitter at many synapses in the central nervous system.</text>
</comment>
<dbReference type="Pfam" id="PF00060">
    <property type="entry name" value="Lig_chan"/>
    <property type="match status" value="1"/>
</dbReference>
<evidence type="ECO:0000259" key="25">
    <source>
        <dbReference type="SMART" id="SM00079"/>
    </source>
</evidence>
<name>A0A2K6MFS4_RHIBE</name>
<dbReference type="GeneTree" id="ENSGT00940000157342"/>
<dbReference type="SUPFAM" id="SSF53822">
    <property type="entry name" value="Periplasmic binding protein-like I"/>
    <property type="match status" value="1"/>
</dbReference>
<feature type="transmembrane region" description="Helical" evidence="23">
    <location>
        <begin position="496"/>
        <end position="518"/>
    </location>
</feature>
<dbReference type="AlphaFoldDB" id="A0A2K6MFS4"/>
<evidence type="ECO:0000256" key="7">
    <source>
        <dbReference type="ARBA" id="ARBA00023018"/>
    </source>
</evidence>
<dbReference type="GO" id="GO:0045211">
    <property type="term" value="C:postsynaptic membrane"/>
    <property type="evidence" value="ECO:0007669"/>
    <property type="project" value="UniProtKB-SubCell"/>
</dbReference>
<keyword evidence="2 23" id="KW-1003">Cell membrane</keyword>
<reference evidence="27 28" key="1">
    <citation type="submission" date="2016-06" db="EMBL/GenBank/DDBJ databases">
        <title>Genome of Rhinopithecus bieti.</title>
        <authorList>
            <person name="Wu"/>
            <person name="C.-I. and Zhang"/>
            <person name="Y."/>
        </authorList>
    </citation>
    <scope>NUCLEOTIDE SEQUENCE</scope>
</reference>
<keyword evidence="7 23" id="KW-0770">Synapse</keyword>
<dbReference type="InterPro" id="IPR001828">
    <property type="entry name" value="ANF_lig-bd_rcpt"/>
</dbReference>
<keyword evidence="1 23" id="KW-0813">Transport</keyword>
<evidence type="ECO:0000256" key="11">
    <source>
        <dbReference type="ARBA" id="ARBA00023157"/>
    </source>
</evidence>
<dbReference type="FunFam" id="3.40.190.10:FF:000001">
    <property type="entry name" value="Glutamate receptor ionotropic, kainate 2"/>
    <property type="match status" value="1"/>
</dbReference>
<feature type="region of interest" description="Disordered" evidence="24">
    <location>
        <begin position="822"/>
        <end position="841"/>
    </location>
</feature>
<evidence type="ECO:0000256" key="23">
    <source>
        <dbReference type="RuleBase" id="RU367118"/>
    </source>
</evidence>
<evidence type="ECO:0000313" key="28">
    <source>
        <dbReference type="Proteomes" id="UP000233180"/>
    </source>
</evidence>
<evidence type="ECO:0000256" key="15">
    <source>
        <dbReference type="ARBA" id="ARBA00023286"/>
    </source>
</evidence>
<evidence type="ECO:0000256" key="21">
    <source>
        <dbReference type="PIRSR" id="PIRSR601508-2"/>
    </source>
</evidence>
<dbReference type="Pfam" id="PF01094">
    <property type="entry name" value="ANF_receptor"/>
    <property type="match status" value="1"/>
</dbReference>
<keyword evidence="8 23" id="KW-0406">Ion transport</keyword>
<dbReference type="InterPro" id="IPR001508">
    <property type="entry name" value="Iono_Glu_rcpt_met"/>
</dbReference>
<proteinExistence type="inferred from homology"/>
<keyword evidence="13" id="KW-0325">Glycoprotein</keyword>
<dbReference type="Gene3D" id="3.40.190.10">
    <property type="entry name" value="Periplasmic binding protein-like II"/>
    <property type="match status" value="2"/>
</dbReference>
<keyword evidence="9 23" id="KW-0472">Membrane</keyword>
<feature type="disulfide bond" evidence="22">
    <location>
        <begin position="693"/>
        <end position="748"/>
    </location>
</feature>
<evidence type="ECO:0000256" key="5">
    <source>
        <dbReference type="ARBA" id="ARBA00022729"/>
    </source>
</evidence>
<evidence type="ECO:0000256" key="6">
    <source>
        <dbReference type="ARBA" id="ARBA00022989"/>
    </source>
</evidence>
<evidence type="ECO:0000256" key="3">
    <source>
        <dbReference type="ARBA" id="ARBA00022553"/>
    </source>
</evidence>
<keyword evidence="14 23" id="KW-0628">Postsynaptic cell membrane</keyword>
<evidence type="ECO:0000256" key="9">
    <source>
        <dbReference type="ARBA" id="ARBA00023136"/>
    </source>
</evidence>
<organism evidence="27 28">
    <name type="scientific">Rhinopithecus bieti</name>
    <name type="common">Black snub-nosed monkey</name>
    <name type="synonym">Pygathrix bieti</name>
    <dbReference type="NCBI Taxonomy" id="61621"/>
    <lineage>
        <taxon>Eukaryota</taxon>
        <taxon>Metazoa</taxon>
        <taxon>Chordata</taxon>
        <taxon>Craniata</taxon>
        <taxon>Vertebrata</taxon>
        <taxon>Euteleostomi</taxon>
        <taxon>Mammalia</taxon>
        <taxon>Eutheria</taxon>
        <taxon>Euarchontoglires</taxon>
        <taxon>Primates</taxon>
        <taxon>Haplorrhini</taxon>
        <taxon>Catarrhini</taxon>
        <taxon>Cercopithecidae</taxon>
        <taxon>Colobinae</taxon>
        <taxon>Rhinopithecus</taxon>
    </lineage>
</organism>
<evidence type="ECO:0000313" key="27">
    <source>
        <dbReference type="Ensembl" id="ENSRBIP00000034634.1"/>
    </source>
</evidence>
<dbReference type="InterPro" id="IPR019594">
    <property type="entry name" value="Glu/Gly-bd"/>
</dbReference>
<evidence type="ECO:0000256" key="17">
    <source>
        <dbReference type="ARBA" id="ARBA00023303"/>
    </source>
</evidence>
<comment type="similarity">
    <text evidence="23">Belongs to the glutamate-gated ion channel (TC 1.A.10.1) family.</text>
</comment>
<dbReference type="FunFam" id="1.10.287.70:FF:000067">
    <property type="entry name" value="glutamate receptor 2 isoform X1"/>
    <property type="match status" value="1"/>
</dbReference>
<evidence type="ECO:0000256" key="12">
    <source>
        <dbReference type="ARBA" id="ARBA00023170"/>
    </source>
</evidence>
<sequence>IRQSDVIQTDEGSLFRRGLKQDLYREVRFGLRHNFCSQFSKGVYAIFGFYERRTVNMLTSFCGALHVCFITPSFPVDTSNQFVLQLRPELQDALISIIDHYKWQKFVYIYDADRGLSVLQKVLDTAAEKNWQVTAVNILTTTEEGYRMLFQDLEKKKERLVVVDCESERLNAILGQIIKLEKNGIGYHYILANLGFMDIDLNKFKESGANVTGFQLVNYTDTIPAKIMQQWKNSDARDHTRVDWKRPKYTSALTYDGVKVMAEAFQSLRRQRIDISRRGNAGDCLANPAVPWGQGIDIQRALQQVRFEGLTGNVQFNEKGRRTNYTLHVIEMKHDGIRKIGYWNEDDKFVPAATDAQAGGDNSSVQNRTYIVTTILEDPYVMLKKNANQFEGNDRYEGYCVELAAEIAKHVGYSYRLEIVSDGKYGARDPDTKAWNGMVGELVYGRADVAVAPLTITLVREEVIDFSKPFMSLGISIMIKKPQKSKPGVFSFLDPLAYEIWMCIVFAYIGVSVVLFLVSRFSPYEWHSEEFEEGRDQTTSDQSNEFGIFNSLWFSLGAFMQQGCDISPRSLSGRIVGGVWWFFTLIIISSYTANLAAFLTVERMVSPIESAEDLAKQTEIAYGTLEAGSTKEFFRRSKIAVFEKMWTYMKSAEPSVFVRTTEEGMIRVRKSKGKYAYLLESTMNEYIEQRKPCDTMKVGGNLDSKGYGIATPKGSALRGPVNLAVLKLSEQGVLDKLKSKWWYDKGECGSKDSGSKDKTSALSLSNVAGVFYILIGGLGLAMLVALIEFCYKSRSESKRMKGFCLIPQQSINEAIRTSTLPRNSGAGASSGGSGENGRVVSHDFPKSMQSIPCMSHSSGMPLGATGL</sequence>
<dbReference type="Ensembl" id="ENSRBIT00000058624.1">
    <property type="protein sequence ID" value="ENSRBIP00000034634.1"/>
    <property type="gene ID" value="ENSRBIG00000040984.1"/>
</dbReference>
<feature type="site" description="Interaction with the cone snail toxin Con-ikot-ikot" evidence="21">
    <location>
        <position position="428"/>
    </location>
</feature>
<feature type="domain" description="Ionotropic glutamate receptor C-terminal" evidence="25">
    <location>
        <begin position="369"/>
        <end position="744"/>
    </location>
</feature>
<keyword evidence="10" id="KW-0564">Palmitate</keyword>
<evidence type="ECO:0000256" key="16">
    <source>
        <dbReference type="ARBA" id="ARBA00023288"/>
    </source>
</evidence>
<dbReference type="SMART" id="SM00918">
    <property type="entry name" value="Lig_chan-Glu_bd"/>
    <property type="match status" value="1"/>
</dbReference>
<dbReference type="PANTHER" id="PTHR18966">
    <property type="entry name" value="IONOTROPIC GLUTAMATE RECEPTOR"/>
    <property type="match status" value="1"/>
</dbReference>
<feature type="site" description="Interaction with the cone snail toxin Con-ikot-ikot" evidence="21">
    <location>
        <position position="635"/>
    </location>
</feature>
<evidence type="ECO:0000256" key="20">
    <source>
        <dbReference type="PIRSR" id="PIRSR601508-1"/>
    </source>
</evidence>
<reference evidence="27" key="2">
    <citation type="submission" date="2025-08" db="UniProtKB">
        <authorList>
            <consortium name="Ensembl"/>
        </authorList>
    </citation>
    <scope>IDENTIFICATION</scope>
</reference>
<dbReference type="Proteomes" id="UP000233180">
    <property type="component" value="Unassembled WGS sequence"/>
</dbReference>
<keyword evidence="3" id="KW-0597">Phosphoprotein</keyword>